<reference evidence="8" key="1">
    <citation type="journal article" date="2021" name="PeerJ">
        <title>Extensive microbial diversity within the chicken gut microbiome revealed by metagenomics and culture.</title>
        <authorList>
            <person name="Gilroy R."/>
            <person name="Ravi A."/>
            <person name="Getino M."/>
            <person name="Pursley I."/>
            <person name="Horton D.L."/>
            <person name="Alikhan N.F."/>
            <person name="Baker D."/>
            <person name="Gharbi K."/>
            <person name="Hall N."/>
            <person name="Watson M."/>
            <person name="Adriaenssens E.M."/>
            <person name="Foster-Nyarko E."/>
            <person name="Jarju S."/>
            <person name="Secka A."/>
            <person name="Antonio M."/>
            <person name="Oren A."/>
            <person name="Chaudhuri R.R."/>
            <person name="La Ragione R."/>
            <person name="Hildebrand F."/>
            <person name="Pallen M.J."/>
        </authorList>
    </citation>
    <scope>NUCLEOTIDE SEQUENCE</scope>
    <source>
        <strain evidence="8">ChiHjej12B11-16260</strain>
    </source>
</reference>
<sequence length="162" mass="18568">MEREQFITEVLPLRQQLLSLARQILADAASGEDVVQETMLKLWLMRDRLDQYRSIQAIALIITRHLCYNIAKAKRNTDVALEEAGHISTGQTPEELLLLREENERLLSLIASLPDTQKAILQMKHLEGLEVHEIARITGSTPESIRMNLSRARKKIKELFSK</sequence>
<keyword evidence="3" id="KW-0731">Sigma factor</keyword>
<dbReference type="SUPFAM" id="SSF88946">
    <property type="entry name" value="Sigma2 domain of RNA polymerase sigma factors"/>
    <property type="match status" value="1"/>
</dbReference>
<dbReference type="Pfam" id="PF08281">
    <property type="entry name" value="Sigma70_r4_2"/>
    <property type="match status" value="1"/>
</dbReference>
<dbReference type="AlphaFoldDB" id="A0A9D1VQ85"/>
<feature type="domain" description="RNA polymerase sigma factor 70 region 4 type 2" evidence="7">
    <location>
        <begin position="104"/>
        <end position="156"/>
    </location>
</feature>
<dbReference type="GO" id="GO:0003677">
    <property type="term" value="F:DNA binding"/>
    <property type="evidence" value="ECO:0007669"/>
    <property type="project" value="UniProtKB-KW"/>
</dbReference>
<dbReference type="EMBL" id="DXFB01000040">
    <property type="protein sequence ID" value="HIX44899.1"/>
    <property type="molecule type" value="Genomic_DNA"/>
</dbReference>
<dbReference type="GO" id="GO:0016987">
    <property type="term" value="F:sigma factor activity"/>
    <property type="evidence" value="ECO:0007669"/>
    <property type="project" value="UniProtKB-KW"/>
</dbReference>
<proteinExistence type="inferred from homology"/>
<dbReference type="InterPro" id="IPR036388">
    <property type="entry name" value="WH-like_DNA-bd_sf"/>
</dbReference>
<dbReference type="Pfam" id="PF04542">
    <property type="entry name" value="Sigma70_r2"/>
    <property type="match status" value="1"/>
</dbReference>
<evidence type="ECO:0000313" key="9">
    <source>
        <dbReference type="Proteomes" id="UP000824246"/>
    </source>
</evidence>
<dbReference type="InterPro" id="IPR013324">
    <property type="entry name" value="RNA_pol_sigma_r3/r4-like"/>
</dbReference>
<keyword evidence="2" id="KW-0805">Transcription regulation</keyword>
<accession>A0A9D1VQ85</accession>
<evidence type="ECO:0000256" key="5">
    <source>
        <dbReference type="ARBA" id="ARBA00023163"/>
    </source>
</evidence>
<dbReference type="Gene3D" id="1.10.1740.10">
    <property type="match status" value="1"/>
</dbReference>
<feature type="domain" description="RNA polymerase sigma-70 region 2" evidence="6">
    <location>
        <begin position="13"/>
        <end position="75"/>
    </location>
</feature>
<dbReference type="NCBIfam" id="TIGR02937">
    <property type="entry name" value="sigma70-ECF"/>
    <property type="match status" value="1"/>
</dbReference>
<organism evidence="8 9">
    <name type="scientific">Candidatus Barnesiella excrementipullorum</name>
    <dbReference type="NCBI Taxonomy" id="2838479"/>
    <lineage>
        <taxon>Bacteria</taxon>
        <taxon>Pseudomonadati</taxon>
        <taxon>Bacteroidota</taxon>
        <taxon>Bacteroidia</taxon>
        <taxon>Bacteroidales</taxon>
        <taxon>Barnesiellaceae</taxon>
        <taxon>Barnesiella</taxon>
    </lineage>
</organism>
<comment type="similarity">
    <text evidence="1">Belongs to the sigma-70 factor family. ECF subfamily.</text>
</comment>
<dbReference type="GO" id="GO:0006352">
    <property type="term" value="P:DNA-templated transcription initiation"/>
    <property type="evidence" value="ECO:0007669"/>
    <property type="project" value="InterPro"/>
</dbReference>
<protein>
    <submittedName>
        <fullName evidence="8">Sigma-70 family RNA polymerase sigma factor</fullName>
    </submittedName>
</protein>
<name>A0A9D1VQ85_9BACT</name>
<evidence type="ECO:0000259" key="6">
    <source>
        <dbReference type="Pfam" id="PF04542"/>
    </source>
</evidence>
<dbReference type="InterPro" id="IPR014284">
    <property type="entry name" value="RNA_pol_sigma-70_dom"/>
</dbReference>
<comment type="caution">
    <text evidence="8">The sequence shown here is derived from an EMBL/GenBank/DDBJ whole genome shotgun (WGS) entry which is preliminary data.</text>
</comment>
<dbReference type="InterPro" id="IPR039425">
    <property type="entry name" value="RNA_pol_sigma-70-like"/>
</dbReference>
<evidence type="ECO:0000256" key="4">
    <source>
        <dbReference type="ARBA" id="ARBA00023125"/>
    </source>
</evidence>
<dbReference type="InterPro" id="IPR013249">
    <property type="entry name" value="RNA_pol_sigma70_r4_t2"/>
</dbReference>
<keyword evidence="4" id="KW-0238">DNA-binding</keyword>
<reference evidence="8" key="2">
    <citation type="submission" date="2021-04" db="EMBL/GenBank/DDBJ databases">
        <authorList>
            <person name="Gilroy R."/>
        </authorList>
    </citation>
    <scope>NUCLEOTIDE SEQUENCE</scope>
    <source>
        <strain evidence="8">ChiHjej12B11-16260</strain>
    </source>
</reference>
<evidence type="ECO:0000256" key="2">
    <source>
        <dbReference type="ARBA" id="ARBA00023015"/>
    </source>
</evidence>
<evidence type="ECO:0000259" key="7">
    <source>
        <dbReference type="Pfam" id="PF08281"/>
    </source>
</evidence>
<dbReference type="PANTHER" id="PTHR43133">
    <property type="entry name" value="RNA POLYMERASE ECF-TYPE SIGMA FACTO"/>
    <property type="match status" value="1"/>
</dbReference>
<evidence type="ECO:0000313" key="8">
    <source>
        <dbReference type="EMBL" id="HIX44899.1"/>
    </source>
</evidence>
<evidence type="ECO:0000256" key="3">
    <source>
        <dbReference type="ARBA" id="ARBA00023082"/>
    </source>
</evidence>
<dbReference type="InterPro" id="IPR007627">
    <property type="entry name" value="RNA_pol_sigma70_r2"/>
</dbReference>
<evidence type="ECO:0000256" key="1">
    <source>
        <dbReference type="ARBA" id="ARBA00010641"/>
    </source>
</evidence>
<dbReference type="Gene3D" id="1.10.10.10">
    <property type="entry name" value="Winged helix-like DNA-binding domain superfamily/Winged helix DNA-binding domain"/>
    <property type="match status" value="1"/>
</dbReference>
<dbReference type="InterPro" id="IPR013325">
    <property type="entry name" value="RNA_pol_sigma_r2"/>
</dbReference>
<dbReference type="Proteomes" id="UP000824246">
    <property type="component" value="Unassembled WGS sequence"/>
</dbReference>
<dbReference type="SUPFAM" id="SSF88659">
    <property type="entry name" value="Sigma3 and sigma4 domains of RNA polymerase sigma factors"/>
    <property type="match status" value="1"/>
</dbReference>
<dbReference type="PANTHER" id="PTHR43133:SF8">
    <property type="entry name" value="RNA POLYMERASE SIGMA FACTOR HI_1459-RELATED"/>
    <property type="match status" value="1"/>
</dbReference>
<gene>
    <name evidence="8" type="ORF">H9982_01625</name>
</gene>
<keyword evidence="5" id="KW-0804">Transcription</keyword>